<dbReference type="InterPro" id="IPR042118">
    <property type="entry name" value="QueA_dom1"/>
</dbReference>
<dbReference type="InterPro" id="IPR042119">
    <property type="entry name" value="QueA_dom2"/>
</dbReference>
<evidence type="ECO:0000256" key="7">
    <source>
        <dbReference type="ARBA" id="ARBA00022785"/>
    </source>
</evidence>
<dbReference type="HAMAP" id="MF_00113">
    <property type="entry name" value="QueA"/>
    <property type="match status" value="1"/>
</dbReference>
<comment type="subcellular location">
    <subcellularLocation>
        <location evidence="1 13">Cytoplasm</location>
    </subcellularLocation>
</comment>
<dbReference type="Gene3D" id="2.40.10.240">
    <property type="entry name" value="QueA-like"/>
    <property type="match status" value="1"/>
</dbReference>
<comment type="similarity">
    <text evidence="9 13">Belongs to the QueA family.</text>
</comment>
<dbReference type="FunFam" id="3.40.1780.10:FF:000001">
    <property type="entry name" value="S-adenosylmethionine:tRNA ribosyltransferase-isomerase"/>
    <property type="match status" value="1"/>
</dbReference>
<keyword evidence="4 13" id="KW-0963">Cytoplasm</keyword>
<evidence type="ECO:0000256" key="10">
    <source>
        <dbReference type="ARBA" id="ARBA00066503"/>
    </source>
</evidence>
<dbReference type="NCBIfam" id="NF001140">
    <property type="entry name" value="PRK00147.1"/>
    <property type="match status" value="1"/>
</dbReference>
<accession>E1YFS9</accession>
<evidence type="ECO:0000256" key="1">
    <source>
        <dbReference type="ARBA" id="ARBA00004496"/>
    </source>
</evidence>
<evidence type="ECO:0000256" key="5">
    <source>
        <dbReference type="ARBA" id="ARBA00022679"/>
    </source>
</evidence>
<keyword evidence="6 13" id="KW-0949">S-adenosyl-L-methionine</keyword>
<dbReference type="InterPro" id="IPR003699">
    <property type="entry name" value="QueA"/>
</dbReference>
<evidence type="ECO:0000256" key="3">
    <source>
        <dbReference type="ARBA" id="ARBA00011245"/>
    </source>
</evidence>
<dbReference type="GO" id="GO:0005737">
    <property type="term" value="C:cytoplasm"/>
    <property type="evidence" value="ECO:0007669"/>
    <property type="project" value="UniProtKB-SubCell"/>
</dbReference>
<evidence type="ECO:0000256" key="12">
    <source>
        <dbReference type="ARBA" id="ARBA00076160"/>
    </source>
</evidence>
<reference evidence="14" key="1">
    <citation type="journal article" date="2011" name="Environ. Microbiol.">
        <title>Genomic insights into the metabolic potential of the polycyclic aromatic hydrocarbon degrading sulfate-reducing Deltaproteobacterium N47.</title>
        <authorList>
            <person name="Bergmann F."/>
            <person name="Selesi D."/>
            <person name="Weinmaier T."/>
            <person name="Tischler P."/>
            <person name="Rattei T."/>
            <person name="Meckenstock R.U."/>
        </authorList>
    </citation>
    <scope>NUCLEOTIDE SEQUENCE</scope>
</reference>
<comment type="subunit">
    <text evidence="3 13">Monomer.</text>
</comment>
<dbReference type="EMBL" id="FR695872">
    <property type="protein sequence ID" value="CBX29423.1"/>
    <property type="molecule type" value="Genomic_DNA"/>
</dbReference>
<dbReference type="FunFam" id="2.40.10.240:FF:000002">
    <property type="entry name" value="S-adenosylmethionine:tRNA ribosyltransferase-isomerase"/>
    <property type="match status" value="1"/>
</dbReference>
<dbReference type="PANTHER" id="PTHR30307">
    <property type="entry name" value="S-ADENOSYLMETHIONINE:TRNA RIBOSYLTRANSFERASE-ISOMERASE"/>
    <property type="match status" value="1"/>
</dbReference>
<dbReference type="UniPathway" id="UPA00392"/>
<evidence type="ECO:0000256" key="11">
    <source>
        <dbReference type="ARBA" id="ARBA00069325"/>
    </source>
</evidence>
<evidence type="ECO:0000313" key="14">
    <source>
        <dbReference type="EMBL" id="CBX29423.1"/>
    </source>
</evidence>
<dbReference type="Pfam" id="PF02547">
    <property type="entry name" value="Queuosine_synth"/>
    <property type="match status" value="1"/>
</dbReference>
<keyword evidence="7 13" id="KW-0671">Queuosine biosynthesis</keyword>
<evidence type="ECO:0000256" key="13">
    <source>
        <dbReference type="HAMAP-Rule" id="MF_00113"/>
    </source>
</evidence>
<dbReference type="SUPFAM" id="SSF111337">
    <property type="entry name" value="QueA-like"/>
    <property type="match status" value="1"/>
</dbReference>
<evidence type="ECO:0000256" key="8">
    <source>
        <dbReference type="ARBA" id="ARBA00052751"/>
    </source>
</evidence>
<dbReference type="NCBIfam" id="TIGR00113">
    <property type="entry name" value="queA"/>
    <property type="match status" value="1"/>
</dbReference>
<organism evidence="14">
    <name type="scientific">uncultured Desulfobacterium sp</name>
    <dbReference type="NCBI Taxonomy" id="201089"/>
    <lineage>
        <taxon>Bacteria</taxon>
        <taxon>Pseudomonadati</taxon>
        <taxon>Thermodesulfobacteriota</taxon>
        <taxon>Desulfobacteria</taxon>
        <taxon>Desulfobacterales</taxon>
        <taxon>Desulfobacteriaceae</taxon>
        <taxon>Desulfobacterium</taxon>
        <taxon>environmental samples</taxon>
    </lineage>
</organism>
<dbReference type="AlphaFoldDB" id="E1YFS9"/>
<evidence type="ECO:0000256" key="9">
    <source>
        <dbReference type="ARBA" id="ARBA00061210"/>
    </source>
</evidence>
<dbReference type="EC" id="2.4.99.17" evidence="10 13"/>
<evidence type="ECO:0000256" key="2">
    <source>
        <dbReference type="ARBA" id="ARBA00004691"/>
    </source>
</evidence>
<comment type="pathway">
    <text evidence="2 13">tRNA modification; tRNA-queuosine biosynthesis.</text>
</comment>
<name>E1YFS9_9BACT</name>
<evidence type="ECO:0000256" key="4">
    <source>
        <dbReference type="ARBA" id="ARBA00022490"/>
    </source>
</evidence>
<keyword evidence="5 13" id="KW-0808">Transferase</keyword>
<evidence type="ECO:0000256" key="6">
    <source>
        <dbReference type="ARBA" id="ARBA00022691"/>
    </source>
</evidence>
<proteinExistence type="inferred from homology"/>
<comment type="catalytic activity">
    <reaction evidence="8 13">
        <text>7-aminomethyl-7-carbaguanosine(34) in tRNA + S-adenosyl-L-methionine = epoxyqueuosine(34) in tRNA + adenine + L-methionine + 2 H(+)</text>
        <dbReference type="Rhea" id="RHEA:32155"/>
        <dbReference type="Rhea" id="RHEA-COMP:10342"/>
        <dbReference type="Rhea" id="RHEA-COMP:18582"/>
        <dbReference type="ChEBI" id="CHEBI:15378"/>
        <dbReference type="ChEBI" id="CHEBI:16708"/>
        <dbReference type="ChEBI" id="CHEBI:57844"/>
        <dbReference type="ChEBI" id="CHEBI:59789"/>
        <dbReference type="ChEBI" id="CHEBI:82833"/>
        <dbReference type="ChEBI" id="CHEBI:194443"/>
        <dbReference type="EC" id="2.4.99.17"/>
    </reaction>
</comment>
<protein>
    <recommendedName>
        <fullName evidence="11 13">S-adenosylmethionine:tRNA ribosyltransferase-isomerase</fullName>
        <ecNumber evidence="10 13">2.4.99.17</ecNumber>
    </recommendedName>
    <alternativeName>
        <fullName evidence="12 13">Queuosine biosynthesis protein QueA</fullName>
    </alternativeName>
</protein>
<sequence length="357" mass="39719">MGVFLLSDYDYELSEDQIAQKPASCRDASRLMVLDKNTGSTFHNKFSEICDFISPKDIIVINNTKVIPGRLFGKKETGGKAEILILDFTGGIREQDKTGDFICECLVKTSKPAKQGSLILFEENLTAKVLNDVKDGICLLKFSSSENFEEILLRIGKMPLPPYIKRDKDNNKSIDDKTSYQTVYASYSGAVAAPTAGLHFTRELLEKIKAKGTKTAEITLHVGYGTFLPVRVSDIREHEIHSERYDISFEAAEAINTVRADGGKIIAVGTTCIRTLEYASDHKGRVLSGSGKCDLFIYPGYSFKVVDSIITNFHLPRSTLLMLVSAFAGRERILSAYKEAISQGYRFYSYGDAMFIQ</sequence>
<dbReference type="GO" id="GO:0008616">
    <property type="term" value="P:tRNA queuosine(34) biosynthetic process"/>
    <property type="evidence" value="ECO:0007669"/>
    <property type="project" value="UniProtKB-UniRule"/>
</dbReference>
<dbReference type="PANTHER" id="PTHR30307:SF0">
    <property type="entry name" value="S-ADENOSYLMETHIONINE:TRNA RIBOSYLTRANSFERASE-ISOMERASE"/>
    <property type="match status" value="1"/>
</dbReference>
<dbReference type="Gene3D" id="3.40.1780.10">
    <property type="entry name" value="QueA-like"/>
    <property type="match status" value="1"/>
</dbReference>
<dbReference type="InterPro" id="IPR036100">
    <property type="entry name" value="QueA_sf"/>
</dbReference>
<comment type="function">
    <text evidence="13">Transfers and isomerizes the ribose moiety from AdoMet to the 7-aminomethyl group of 7-deazaguanine (preQ1-tRNA) to give epoxyqueuosine (oQ-tRNA).</text>
</comment>
<dbReference type="GO" id="GO:0051075">
    <property type="term" value="F:S-adenosylmethionine:tRNA ribosyltransferase-isomerase activity"/>
    <property type="evidence" value="ECO:0007669"/>
    <property type="project" value="UniProtKB-EC"/>
</dbReference>
<gene>
    <name evidence="13" type="primary">queA</name>
    <name evidence="14" type="ORF">N47_J04040</name>
</gene>